<feature type="region of interest" description="Disordered" evidence="1">
    <location>
        <begin position="138"/>
        <end position="163"/>
    </location>
</feature>
<dbReference type="Proteomes" id="UP000639643">
    <property type="component" value="Unassembled WGS sequence"/>
</dbReference>
<keyword evidence="3" id="KW-1185">Reference proteome</keyword>
<name>A0A8H6NXY8_9PEZI</name>
<evidence type="ECO:0000313" key="3">
    <source>
        <dbReference type="Proteomes" id="UP000639643"/>
    </source>
</evidence>
<organism evidence="2 3">
    <name type="scientific">Colletotrichum musicola</name>
    <dbReference type="NCBI Taxonomy" id="2175873"/>
    <lineage>
        <taxon>Eukaryota</taxon>
        <taxon>Fungi</taxon>
        <taxon>Dikarya</taxon>
        <taxon>Ascomycota</taxon>
        <taxon>Pezizomycotina</taxon>
        <taxon>Sordariomycetes</taxon>
        <taxon>Hypocreomycetidae</taxon>
        <taxon>Glomerellales</taxon>
        <taxon>Glomerellaceae</taxon>
        <taxon>Colletotrichum</taxon>
        <taxon>Colletotrichum orchidearum species complex</taxon>
    </lineage>
</organism>
<feature type="region of interest" description="Disordered" evidence="1">
    <location>
        <begin position="1"/>
        <end position="22"/>
    </location>
</feature>
<reference evidence="2" key="1">
    <citation type="journal article" date="2020" name="Phytopathology">
        <title>Genome Sequence Resources of Colletotrichum truncatum, C. plurivorum, C. musicola, and C. sojae: Four Species Pathogenic to Soybean (Glycine max).</title>
        <authorList>
            <person name="Rogerio F."/>
            <person name="Boufleur T.R."/>
            <person name="Ciampi-Guillardi M."/>
            <person name="Sukno S.A."/>
            <person name="Thon M.R."/>
            <person name="Massola Junior N.S."/>
            <person name="Baroncelli R."/>
        </authorList>
    </citation>
    <scope>NUCLEOTIDE SEQUENCE</scope>
    <source>
        <strain evidence="2">LFN0074</strain>
    </source>
</reference>
<dbReference type="AlphaFoldDB" id="A0A8H6NXY8"/>
<dbReference type="EMBL" id="WIGM01000016">
    <property type="protein sequence ID" value="KAF6844490.1"/>
    <property type="molecule type" value="Genomic_DNA"/>
</dbReference>
<evidence type="ECO:0000313" key="2">
    <source>
        <dbReference type="EMBL" id="KAF6844490.1"/>
    </source>
</evidence>
<accession>A0A8H6NXY8</accession>
<protein>
    <submittedName>
        <fullName evidence="2">Uncharacterized protein</fullName>
    </submittedName>
</protein>
<evidence type="ECO:0000256" key="1">
    <source>
        <dbReference type="SAM" id="MobiDB-lite"/>
    </source>
</evidence>
<comment type="caution">
    <text evidence="2">The sequence shown here is derived from an EMBL/GenBank/DDBJ whole genome shotgun (WGS) entry which is preliminary data.</text>
</comment>
<sequence>MYRPNKPVLSALPIQPLPPASKDRDLQTWMANEADSPSHPRRPSCPIFLHRSIRRYVHAHARRVHVPSPAGLICLSSAPFWPGLGLVHALDCHTDTSRASPHLAATHAPTAECRPPLHACHAMPCHALPCRATTHGSRSTAHARRGGKGLRYHQLPGSLDSSQDPGRRRLIFKWSLCSHVEPLHPQILDLDRVKVPGPEPFDSHYRRDACTVPSGIRMHRPGRGTKSAGPVRADPIHSGLCNLDQVLRLRSCQCDSVAFRRISPMHHTQHIGLATKRSMAMESDFGHAPREAQEPVICGVQPRKRPQGGRASRLQESVMCRGGVLDGPLILAKGELAEDRLGTDDSGLPSVPMQAALSKNRKRLPSEKCCVQNAYQEVVLNILKLRAWREVASMAVES</sequence>
<proteinExistence type="predicted"/>
<gene>
    <name evidence="2" type="ORF">CMUS01_01065</name>
</gene>
<feature type="compositionally biased region" description="Basic residues" evidence="1">
    <location>
        <begin position="141"/>
        <end position="151"/>
    </location>
</feature>